<accession>A0A6J6GWB6</accession>
<proteinExistence type="predicted"/>
<reference evidence="1" key="1">
    <citation type="submission" date="2020-05" db="EMBL/GenBank/DDBJ databases">
        <authorList>
            <person name="Chiriac C."/>
            <person name="Salcher M."/>
            <person name="Ghai R."/>
            <person name="Kavagutti S V."/>
        </authorList>
    </citation>
    <scope>NUCLEOTIDE SEQUENCE</scope>
</reference>
<dbReference type="EMBL" id="CAEZUS010000004">
    <property type="protein sequence ID" value="CAB4600948.1"/>
    <property type="molecule type" value="Genomic_DNA"/>
</dbReference>
<evidence type="ECO:0000313" key="1">
    <source>
        <dbReference type="EMBL" id="CAB4600948.1"/>
    </source>
</evidence>
<name>A0A6J6GWB6_9ZZZZ</name>
<gene>
    <name evidence="1" type="ORF">UFOPK1852_00052</name>
</gene>
<protein>
    <submittedName>
        <fullName evidence="1">Unannotated protein</fullName>
    </submittedName>
</protein>
<organism evidence="1">
    <name type="scientific">freshwater metagenome</name>
    <dbReference type="NCBI Taxonomy" id="449393"/>
    <lineage>
        <taxon>unclassified sequences</taxon>
        <taxon>metagenomes</taxon>
        <taxon>ecological metagenomes</taxon>
    </lineage>
</organism>
<dbReference type="AlphaFoldDB" id="A0A6J6GWB6"/>
<sequence length="175" mass="18637">MKRLAIASLLILAICAPSADAASKVKPSPSPKWPPVGFSVKGEIYAKVPSVKELVGIASNSKVITAQLAEKVEGTLICQKYSCGAITVASTNGCYWWEVKSKVTGPKNLEDRTITTLGTIRTTTTGTAPKVYKTILLISSEAIERGNKISNINVICHHAPATEPLKKNIYTPVAS</sequence>